<sequence length="448" mass="51267">MYRRVAAVLFPVALVGLVVTGVWGYQESQDKNNLLIKAENQYQRAFHDLNFHMDKLQDELGKSLALNSRRQMSTSMTNVWRLTYAAKNDLGQLPLSLMPFDKTEEFLGKIGDFTYHVGVRDLNKEPLTKREWNTLRDLYSRSNTVQRDLQKVQTDVLTRNLRWMDVELALASEDKVMNNTIIDGFKKADKVAEGYSEVDWGPTINNLQTRQRQKYTQLAGSEVSPAFAKEKVADILNRPSTKDMKVTTNQKGDYQTYSVRFTNKNGYQVYADVTKKGGYVIWMMYDRPVKQQRLTLEQAQGKAIQFLDRLGYPQMDATSYDEVGNMAAFTFVRKSGNVLIYPETVSVKVALDNGEITAYQAKEYVFNHKEKRNMRPALTEAEARKHVNPRLKVQDTNLAVIFGDEGGEVLCYEFLGHLGKSQYRVLINAKSGDEELVEKVKKGDVEKL</sequence>
<comment type="caution">
    <text evidence="3">The sequence shown here is derived from an EMBL/GenBank/DDBJ whole genome shotgun (WGS) entry which is preliminary data.</text>
</comment>
<gene>
    <name evidence="3" type="ORF">GCM10011571_10600</name>
</gene>
<dbReference type="Pfam" id="PF14620">
    <property type="entry name" value="YPEB_PepSY1-2"/>
    <property type="match status" value="1"/>
</dbReference>
<dbReference type="Pfam" id="PF20769">
    <property type="entry name" value="YPEB_N"/>
    <property type="match status" value="1"/>
</dbReference>
<keyword evidence="4" id="KW-1185">Reference proteome</keyword>
<dbReference type="RefSeq" id="WP_229751833.1">
    <property type="nucleotide sequence ID" value="NZ_BMHQ01000003.1"/>
</dbReference>
<evidence type="ECO:0000259" key="2">
    <source>
        <dbReference type="Pfam" id="PF20769"/>
    </source>
</evidence>
<dbReference type="InterPro" id="IPR014239">
    <property type="entry name" value="YpeB_PepSY1-2"/>
</dbReference>
<dbReference type="EMBL" id="BMHQ01000003">
    <property type="protein sequence ID" value="GGE11170.1"/>
    <property type="molecule type" value="Genomic_DNA"/>
</dbReference>
<dbReference type="InterPro" id="IPR048402">
    <property type="entry name" value="YpeB_N"/>
</dbReference>
<dbReference type="NCBIfam" id="TIGR02889">
    <property type="entry name" value="spore_YpeB"/>
    <property type="match status" value="1"/>
</dbReference>
<feature type="domain" description="Sporulation protein YpeB PepSY1 and PepSY2" evidence="1">
    <location>
        <begin position="183"/>
        <end position="374"/>
    </location>
</feature>
<accession>A0A8J2VDH6</accession>
<evidence type="ECO:0000313" key="4">
    <source>
        <dbReference type="Proteomes" id="UP000625210"/>
    </source>
</evidence>
<dbReference type="Proteomes" id="UP000625210">
    <property type="component" value="Unassembled WGS sequence"/>
</dbReference>
<name>A0A8J2VDH6_9BACL</name>
<reference evidence="3" key="1">
    <citation type="journal article" date="2014" name="Int. J. Syst. Evol. Microbiol.">
        <title>Complete genome sequence of Corynebacterium casei LMG S-19264T (=DSM 44701T), isolated from a smear-ripened cheese.</title>
        <authorList>
            <consortium name="US DOE Joint Genome Institute (JGI-PGF)"/>
            <person name="Walter F."/>
            <person name="Albersmeier A."/>
            <person name="Kalinowski J."/>
            <person name="Ruckert C."/>
        </authorList>
    </citation>
    <scope>NUCLEOTIDE SEQUENCE</scope>
    <source>
        <strain evidence="3">CGMCC 1.15179</strain>
    </source>
</reference>
<dbReference type="AlphaFoldDB" id="A0A8J2VDH6"/>
<feature type="domain" description="Sporulation protein YpeB N-terminal" evidence="2">
    <location>
        <begin position="31"/>
        <end position="165"/>
    </location>
</feature>
<protein>
    <submittedName>
        <fullName evidence="3">Germination protein YpeB</fullName>
    </submittedName>
</protein>
<proteinExistence type="predicted"/>
<dbReference type="GO" id="GO:0009847">
    <property type="term" value="P:spore germination"/>
    <property type="evidence" value="ECO:0007669"/>
    <property type="project" value="InterPro"/>
</dbReference>
<reference evidence="3" key="2">
    <citation type="submission" date="2020-09" db="EMBL/GenBank/DDBJ databases">
        <authorList>
            <person name="Sun Q."/>
            <person name="Zhou Y."/>
        </authorList>
    </citation>
    <scope>NUCLEOTIDE SEQUENCE</scope>
    <source>
        <strain evidence="3">CGMCC 1.15179</strain>
    </source>
</reference>
<evidence type="ECO:0000259" key="1">
    <source>
        <dbReference type="Pfam" id="PF14620"/>
    </source>
</evidence>
<organism evidence="3 4">
    <name type="scientific">Marinithermofilum abyssi</name>
    <dbReference type="NCBI Taxonomy" id="1571185"/>
    <lineage>
        <taxon>Bacteria</taxon>
        <taxon>Bacillati</taxon>
        <taxon>Bacillota</taxon>
        <taxon>Bacilli</taxon>
        <taxon>Bacillales</taxon>
        <taxon>Thermoactinomycetaceae</taxon>
        <taxon>Marinithermofilum</taxon>
    </lineage>
</organism>
<evidence type="ECO:0000313" key="3">
    <source>
        <dbReference type="EMBL" id="GGE11170.1"/>
    </source>
</evidence>